<dbReference type="PANTHER" id="PTHR12400:SF108">
    <property type="entry name" value="KINASE"/>
    <property type="match status" value="1"/>
</dbReference>
<sequence>MSTPIPYPLEPPLDLSDFDASELRNFDAQVAGHPSTVFRTRAGKIIVKRSLPSEISFYYRHLNPNAAVTDKGIQQANGHASPASCHYTLTDLTPKCHGAVTLSEAEKKSDSSHGSNQAGPMLPELIELDPAIPFPDQPIQSVVANALVLENILHGFVSPSVLDIKLGTQLWDDSSSPEKKARMIKSAQTCTSGEYGLRLTGWQTWDDERKTEFNVSKSFGKSILTQAHLELGARIFFCSPRLPDDAPEFDRILTKQAPGASAQTASAPATQASSLLPTLPADLIHHVITRGLAPQLQNIFNLVRTTEWRVRGGSVLLVYEGNADALRSRIQDSAADPRTYCQARLIDFAHANFVPGQGPDEGYVLGLQTAMTLLDHVAAETASPATT</sequence>
<evidence type="ECO:0000313" key="5">
    <source>
        <dbReference type="EMBL" id="KAK0546089.1"/>
    </source>
</evidence>
<evidence type="ECO:0000256" key="2">
    <source>
        <dbReference type="ARBA" id="ARBA00022679"/>
    </source>
</evidence>
<evidence type="ECO:0000256" key="3">
    <source>
        <dbReference type="ARBA" id="ARBA00022777"/>
    </source>
</evidence>
<dbReference type="InterPro" id="IPR005522">
    <property type="entry name" value="IPK"/>
</dbReference>
<dbReference type="InterPro" id="IPR038286">
    <property type="entry name" value="IPK_sf"/>
</dbReference>
<dbReference type="GO" id="GO:0000824">
    <property type="term" value="F:inositol-1,4,5,6-tetrakisphosphate 3-kinase activity"/>
    <property type="evidence" value="ECO:0007669"/>
    <property type="project" value="TreeGrafter"/>
</dbReference>
<keyword evidence="2 4" id="KW-0808">Transferase</keyword>
<dbReference type="EC" id="2.7.-.-" evidence="4"/>
<evidence type="ECO:0000313" key="6">
    <source>
        <dbReference type="Proteomes" id="UP001176517"/>
    </source>
</evidence>
<reference evidence="5" key="1">
    <citation type="journal article" date="2023" name="PhytoFront">
        <title>Draft Genome Resources of Seven Strains of Tilletia horrida, Causal Agent of Kernel Smut of Rice.</title>
        <authorList>
            <person name="Khanal S."/>
            <person name="Antony Babu S."/>
            <person name="Zhou X.G."/>
        </authorList>
    </citation>
    <scope>NUCLEOTIDE SEQUENCE</scope>
    <source>
        <strain evidence="5">TX6</strain>
    </source>
</reference>
<dbReference type="PANTHER" id="PTHR12400">
    <property type="entry name" value="INOSITOL POLYPHOSPHATE KINASE"/>
    <property type="match status" value="1"/>
</dbReference>
<dbReference type="GO" id="GO:0008440">
    <property type="term" value="F:inositol-1,4,5-trisphosphate 3-kinase activity"/>
    <property type="evidence" value="ECO:0007669"/>
    <property type="project" value="TreeGrafter"/>
</dbReference>
<keyword evidence="6" id="KW-1185">Reference proteome</keyword>
<accession>A0AAN6GLF7</accession>
<gene>
    <name evidence="5" type="ORF">OC846_005417</name>
</gene>
<dbReference type="Pfam" id="PF03770">
    <property type="entry name" value="IPK"/>
    <property type="match status" value="2"/>
</dbReference>
<proteinExistence type="inferred from homology"/>
<dbReference type="GO" id="GO:0005634">
    <property type="term" value="C:nucleus"/>
    <property type="evidence" value="ECO:0007669"/>
    <property type="project" value="TreeGrafter"/>
</dbReference>
<dbReference type="Proteomes" id="UP001176517">
    <property type="component" value="Unassembled WGS sequence"/>
</dbReference>
<evidence type="ECO:0000256" key="4">
    <source>
        <dbReference type="RuleBase" id="RU363090"/>
    </source>
</evidence>
<dbReference type="GO" id="GO:0046854">
    <property type="term" value="P:phosphatidylinositol phosphate biosynthetic process"/>
    <property type="evidence" value="ECO:0007669"/>
    <property type="project" value="TreeGrafter"/>
</dbReference>
<dbReference type="GO" id="GO:0032958">
    <property type="term" value="P:inositol phosphate biosynthetic process"/>
    <property type="evidence" value="ECO:0007669"/>
    <property type="project" value="InterPro"/>
</dbReference>
<comment type="similarity">
    <text evidence="1 4">Belongs to the inositol phosphokinase (IPK) family.</text>
</comment>
<protein>
    <recommendedName>
        <fullName evidence="4">Kinase</fullName>
        <ecNumber evidence="4">2.7.-.-</ecNumber>
    </recommendedName>
</protein>
<name>A0AAN6GLF7_9BASI</name>
<dbReference type="EMBL" id="JAPDMZ010000206">
    <property type="protein sequence ID" value="KAK0546089.1"/>
    <property type="molecule type" value="Genomic_DNA"/>
</dbReference>
<evidence type="ECO:0000256" key="1">
    <source>
        <dbReference type="ARBA" id="ARBA00007374"/>
    </source>
</evidence>
<dbReference type="Gene3D" id="3.30.470.160">
    <property type="entry name" value="Inositol polyphosphate kinase"/>
    <property type="match status" value="1"/>
</dbReference>
<dbReference type="AlphaFoldDB" id="A0AAN6GLF7"/>
<organism evidence="5 6">
    <name type="scientific">Tilletia horrida</name>
    <dbReference type="NCBI Taxonomy" id="155126"/>
    <lineage>
        <taxon>Eukaryota</taxon>
        <taxon>Fungi</taxon>
        <taxon>Dikarya</taxon>
        <taxon>Basidiomycota</taxon>
        <taxon>Ustilaginomycotina</taxon>
        <taxon>Exobasidiomycetes</taxon>
        <taxon>Tilletiales</taxon>
        <taxon>Tilletiaceae</taxon>
        <taxon>Tilletia</taxon>
    </lineage>
</organism>
<dbReference type="GO" id="GO:0005737">
    <property type="term" value="C:cytoplasm"/>
    <property type="evidence" value="ECO:0007669"/>
    <property type="project" value="TreeGrafter"/>
</dbReference>
<dbReference type="SUPFAM" id="SSF56104">
    <property type="entry name" value="SAICAR synthase-like"/>
    <property type="match status" value="1"/>
</dbReference>
<keyword evidence="3 4" id="KW-0418">Kinase</keyword>
<comment type="caution">
    <text evidence="5">The sequence shown here is derived from an EMBL/GenBank/DDBJ whole genome shotgun (WGS) entry which is preliminary data.</text>
</comment>